<keyword evidence="4" id="KW-0520">NAD</keyword>
<protein>
    <recommendedName>
        <fullName evidence="5">AAA+ ATPase domain-containing protein</fullName>
    </recommendedName>
</protein>
<feature type="domain" description="AAA+ ATPase" evidence="5">
    <location>
        <begin position="50"/>
        <end position="196"/>
    </location>
</feature>
<evidence type="ECO:0000256" key="3">
    <source>
        <dbReference type="ARBA" id="ARBA00022801"/>
    </source>
</evidence>
<organism evidence="6 7">
    <name type="scientific">Microthlaspi erraticum</name>
    <dbReference type="NCBI Taxonomy" id="1685480"/>
    <lineage>
        <taxon>Eukaryota</taxon>
        <taxon>Viridiplantae</taxon>
        <taxon>Streptophyta</taxon>
        <taxon>Embryophyta</taxon>
        <taxon>Tracheophyta</taxon>
        <taxon>Spermatophyta</taxon>
        <taxon>Magnoliopsida</taxon>
        <taxon>eudicotyledons</taxon>
        <taxon>Gunneridae</taxon>
        <taxon>Pentapetalae</taxon>
        <taxon>rosids</taxon>
        <taxon>malvids</taxon>
        <taxon>Brassicales</taxon>
        <taxon>Brassicaceae</taxon>
        <taxon>Coluteocarpeae</taxon>
        <taxon>Microthlaspi</taxon>
    </lineage>
</organism>
<evidence type="ECO:0000313" key="7">
    <source>
        <dbReference type="Proteomes" id="UP000467841"/>
    </source>
</evidence>
<keyword evidence="2" id="KW-0677">Repeat</keyword>
<dbReference type="SUPFAM" id="SSF52058">
    <property type="entry name" value="L domain-like"/>
    <property type="match status" value="1"/>
</dbReference>
<dbReference type="Gene3D" id="3.40.50.300">
    <property type="entry name" value="P-loop containing nucleotide triphosphate hydrolases"/>
    <property type="match status" value="1"/>
</dbReference>
<dbReference type="SUPFAM" id="SSF52540">
    <property type="entry name" value="P-loop containing nucleoside triphosphate hydrolases"/>
    <property type="match status" value="1"/>
</dbReference>
<evidence type="ECO:0000256" key="4">
    <source>
        <dbReference type="ARBA" id="ARBA00023027"/>
    </source>
</evidence>
<dbReference type="GO" id="GO:0043531">
    <property type="term" value="F:ADP binding"/>
    <property type="evidence" value="ECO:0007669"/>
    <property type="project" value="InterPro"/>
</dbReference>
<dbReference type="GO" id="GO:0006952">
    <property type="term" value="P:defense response"/>
    <property type="evidence" value="ECO:0007669"/>
    <property type="project" value="InterPro"/>
</dbReference>
<evidence type="ECO:0000256" key="2">
    <source>
        <dbReference type="ARBA" id="ARBA00022737"/>
    </source>
</evidence>
<comment type="caution">
    <text evidence="6">The sequence shown here is derived from an EMBL/GenBank/DDBJ whole genome shotgun (WGS) entry which is preliminary data.</text>
</comment>
<dbReference type="Gene3D" id="1.10.8.430">
    <property type="entry name" value="Helical domain of apoptotic protease-activating factors"/>
    <property type="match status" value="1"/>
</dbReference>
<dbReference type="InterPro" id="IPR044974">
    <property type="entry name" value="Disease_R_plants"/>
</dbReference>
<dbReference type="InterPro" id="IPR003593">
    <property type="entry name" value="AAA+_ATPase"/>
</dbReference>
<dbReference type="SMART" id="SM00382">
    <property type="entry name" value="AAA"/>
    <property type="match status" value="1"/>
</dbReference>
<dbReference type="GO" id="GO:0016787">
    <property type="term" value="F:hydrolase activity"/>
    <property type="evidence" value="ECO:0007669"/>
    <property type="project" value="UniProtKB-KW"/>
</dbReference>
<dbReference type="PANTHER" id="PTHR11017">
    <property type="entry name" value="LEUCINE-RICH REPEAT-CONTAINING PROTEIN"/>
    <property type="match status" value="1"/>
</dbReference>
<dbReference type="InterPro" id="IPR027417">
    <property type="entry name" value="P-loop_NTPase"/>
</dbReference>
<dbReference type="InterPro" id="IPR002182">
    <property type="entry name" value="NB-ARC"/>
</dbReference>
<dbReference type="InterPro" id="IPR042197">
    <property type="entry name" value="Apaf_helical"/>
</dbReference>
<evidence type="ECO:0000259" key="5">
    <source>
        <dbReference type="SMART" id="SM00382"/>
    </source>
</evidence>
<dbReference type="InterPro" id="IPR058192">
    <property type="entry name" value="WHD_ROQ1-like"/>
</dbReference>
<evidence type="ECO:0000313" key="6">
    <source>
        <dbReference type="EMBL" id="CAA7032847.1"/>
    </source>
</evidence>
<dbReference type="Pfam" id="PF00931">
    <property type="entry name" value="NB-ARC"/>
    <property type="match status" value="1"/>
</dbReference>
<dbReference type="EMBL" id="CACVBM020001129">
    <property type="protein sequence ID" value="CAA7032847.1"/>
    <property type="molecule type" value="Genomic_DNA"/>
</dbReference>
<keyword evidence="1" id="KW-0433">Leucine-rich repeat</keyword>
<accession>A0A6D2IUJ6</accession>
<dbReference type="Pfam" id="PF23282">
    <property type="entry name" value="WHD_ROQ1"/>
    <property type="match status" value="1"/>
</dbReference>
<gene>
    <name evidence="6" type="ORF">MERR_LOCUS20082</name>
</gene>
<name>A0A6D2IUJ6_9BRAS</name>
<dbReference type="OrthoDB" id="1047586at2759"/>
<keyword evidence="3" id="KW-0378">Hydrolase</keyword>
<dbReference type="PRINTS" id="PR00364">
    <property type="entry name" value="DISEASERSIST"/>
</dbReference>
<dbReference type="InterPro" id="IPR011713">
    <property type="entry name" value="Leu-rich_rpt_3"/>
</dbReference>
<dbReference type="FunFam" id="3.40.50.300:FF:001002">
    <property type="entry name" value="Disease resistance protein (TIR-NBS-LRR class)"/>
    <property type="match status" value="1"/>
</dbReference>
<keyword evidence="7" id="KW-1185">Reference proteome</keyword>
<reference evidence="6" key="1">
    <citation type="submission" date="2020-01" db="EMBL/GenBank/DDBJ databases">
        <authorList>
            <person name="Mishra B."/>
        </authorList>
    </citation>
    <scope>NUCLEOTIDE SEQUENCE [LARGE SCALE GENOMIC DNA]</scope>
</reference>
<dbReference type="Gene3D" id="3.80.10.10">
    <property type="entry name" value="Ribonuclease Inhibitor"/>
    <property type="match status" value="2"/>
</dbReference>
<dbReference type="Pfam" id="PF07725">
    <property type="entry name" value="LRR_3"/>
    <property type="match status" value="1"/>
</dbReference>
<dbReference type="AlphaFoldDB" id="A0A6D2IUJ6"/>
<dbReference type="PANTHER" id="PTHR11017:SF228">
    <property type="entry name" value="ADP-RIBOSYL CYCLASE_CYCLIC ADP-RIBOSE HYDROLASE-RELATED"/>
    <property type="match status" value="1"/>
</dbReference>
<dbReference type="InterPro" id="IPR032675">
    <property type="entry name" value="LRR_dom_sf"/>
</dbReference>
<dbReference type="Proteomes" id="UP000467841">
    <property type="component" value="Unassembled WGS sequence"/>
</dbReference>
<sequence>MDNEAEMIEEITNDILGKLKLTLPKDFDDFVGMEDHIAEISSRLRLESEEVKMVGIWGPSGIGKTTIARAAFNRLSCNFQGSVFIDRAFVSKSRNIYARANPDDYNMRLHLQRNFLCEILGKRHIKIDHLGAVGERLKRRKVLIVLDDLDDQVVLDTLVGQTNWFGSGSRIIVVTKDRHFLRSHGIDCVYEVGLPAENLALEMLSRYAFKQRCPLAGFTELAVEVANLFGYLPLGLKALGSYLRGRDKESWIMHGLRKGLNKKLEEALRVDYEGLGSKKDKAIFRHIACLLNNVEINDIKLLLEDSGLDVNTGLDNLLDNALIRERWNVVHMHCLVQEMGKEMVRAQSKNPTKREFLVDSKDICDVLGGNVVAEKLSGISLNLSELEEYPLKCLPSSFRGEDLVVLKMRNSKLEKLWNGAQSLSLLEHMDLRGSTWLKEIPDLSMATNLMTLDLRGCQSLVELPGSILEWNNLELLPRSINLESLYRLDLGGCSRFRIFPDISRNISFLILNQTAIEEVPCWIENFSKLISLDMWGCRKLKRISPNISKMKLLEKADFSNCEALTEASWLDHPSLEVNTHTKLPVLNFINCLKLEIKKLSFNNQSSST</sequence>
<evidence type="ECO:0000256" key="1">
    <source>
        <dbReference type="ARBA" id="ARBA00022614"/>
    </source>
</evidence>
<proteinExistence type="predicted"/>